<dbReference type="Gene3D" id="1.25.40.180">
    <property type="match status" value="3"/>
</dbReference>
<dbReference type="InterPro" id="IPR003891">
    <property type="entry name" value="Initiation_fac_eIF4g_MI"/>
</dbReference>
<organism evidence="9">
    <name type="scientific">Panstrongylus megistus</name>
    <dbReference type="NCBI Taxonomy" id="65343"/>
    <lineage>
        <taxon>Eukaryota</taxon>
        <taxon>Metazoa</taxon>
        <taxon>Ecdysozoa</taxon>
        <taxon>Arthropoda</taxon>
        <taxon>Hexapoda</taxon>
        <taxon>Insecta</taxon>
        <taxon>Pterygota</taxon>
        <taxon>Neoptera</taxon>
        <taxon>Paraneoptera</taxon>
        <taxon>Hemiptera</taxon>
        <taxon>Heteroptera</taxon>
        <taxon>Panheteroptera</taxon>
        <taxon>Cimicomorpha</taxon>
        <taxon>Reduviidae</taxon>
        <taxon>Triatominae</taxon>
        <taxon>Panstrongylus</taxon>
    </lineage>
</organism>
<dbReference type="GO" id="GO:0003729">
    <property type="term" value="F:mRNA binding"/>
    <property type="evidence" value="ECO:0007669"/>
    <property type="project" value="TreeGrafter"/>
</dbReference>
<feature type="compositionally biased region" description="Basic and acidic residues" evidence="6">
    <location>
        <begin position="985"/>
        <end position="998"/>
    </location>
</feature>
<feature type="compositionally biased region" description="Low complexity" evidence="6">
    <location>
        <begin position="406"/>
        <end position="429"/>
    </location>
</feature>
<evidence type="ECO:0000256" key="6">
    <source>
        <dbReference type="SAM" id="MobiDB-lite"/>
    </source>
</evidence>
<feature type="region of interest" description="Disordered" evidence="6">
    <location>
        <begin position="346"/>
        <end position="533"/>
    </location>
</feature>
<keyword evidence="2 9" id="KW-0396">Initiation factor</keyword>
<feature type="compositionally biased region" description="Low complexity" evidence="6">
    <location>
        <begin position="1593"/>
        <end position="1609"/>
    </location>
</feature>
<feature type="compositionally biased region" description="Gly residues" evidence="6">
    <location>
        <begin position="16"/>
        <end position="27"/>
    </location>
</feature>
<feature type="compositionally biased region" description="Low complexity" evidence="6">
    <location>
        <begin position="613"/>
        <end position="626"/>
    </location>
</feature>
<feature type="region of interest" description="Disordered" evidence="6">
    <location>
        <begin position="613"/>
        <end position="633"/>
    </location>
</feature>
<feature type="domain" description="W2" evidence="7">
    <location>
        <begin position="1829"/>
        <end position="2000"/>
    </location>
</feature>
<feature type="compositionally biased region" description="Basic and acidic residues" evidence="6">
    <location>
        <begin position="1120"/>
        <end position="1131"/>
    </location>
</feature>
<feature type="region of interest" description="Disordered" evidence="6">
    <location>
        <begin position="761"/>
        <end position="857"/>
    </location>
</feature>
<feature type="compositionally biased region" description="Low complexity" evidence="6">
    <location>
        <begin position="462"/>
        <end position="489"/>
    </location>
</feature>
<feature type="compositionally biased region" description="Low complexity" evidence="6">
    <location>
        <begin position="366"/>
        <end position="375"/>
    </location>
</feature>
<feature type="compositionally biased region" description="Gly residues" evidence="6">
    <location>
        <begin position="1059"/>
        <end position="1078"/>
    </location>
</feature>
<feature type="compositionally biased region" description="Pro residues" evidence="6">
    <location>
        <begin position="351"/>
        <end position="365"/>
    </location>
</feature>
<dbReference type="InterPro" id="IPR003890">
    <property type="entry name" value="MIF4G-like_typ-3"/>
</dbReference>
<feature type="region of interest" description="Disordered" evidence="6">
    <location>
        <begin position="645"/>
        <end position="728"/>
    </location>
</feature>
<feature type="compositionally biased region" description="Gly residues" evidence="6">
    <location>
        <begin position="1553"/>
        <end position="1576"/>
    </location>
</feature>
<keyword evidence="4" id="KW-0810">Translation regulation</keyword>
<keyword evidence="5" id="KW-0648">Protein biosynthesis</keyword>
<dbReference type="InterPro" id="IPR016024">
    <property type="entry name" value="ARM-type_fold"/>
</dbReference>
<feature type="compositionally biased region" description="Basic and acidic residues" evidence="6">
    <location>
        <begin position="699"/>
        <end position="712"/>
    </location>
</feature>
<feature type="region of interest" description="Disordered" evidence="6">
    <location>
        <begin position="880"/>
        <end position="929"/>
    </location>
</feature>
<dbReference type="InterPro" id="IPR003307">
    <property type="entry name" value="W2_domain"/>
</dbReference>
<feature type="region of interest" description="Disordered" evidence="6">
    <location>
        <begin position="977"/>
        <end position="1131"/>
    </location>
</feature>
<feature type="compositionally biased region" description="Low complexity" evidence="6">
    <location>
        <begin position="659"/>
        <end position="678"/>
    </location>
</feature>
<dbReference type="EMBL" id="GBGD01000039">
    <property type="protein sequence ID" value="JAC88850.1"/>
    <property type="molecule type" value="mRNA"/>
</dbReference>
<accession>A0A069DY86</accession>
<feature type="region of interest" description="Disordered" evidence="6">
    <location>
        <begin position="1"/>
        <end position="57"/>
    </location>
</feature>
<dbReference type="PROSITE" id="PS51363">
    <property type="entry name" value="W2"/>
    <property type="match status" value="1"/>
</dbReference>
<feature type="region of interest" description="Disordered" evidence="6">
    <location>
        <begin position="1405"/>
        <end position="1457"/>
    </location>
</feature>
<proteinExistence type="evidence at transcript level"/>
<feature type="compositionally biased region" description="Low complexity" evidence="6">
    <location>
        <begin position="814"/>
        <end position="826"/>
    </location>
</feature>
<feature type="compositionally biased region" description="Low complexity" evidence="6">
    <location>
        <begin position="196"/>
        <end position="205"/>
    </location>
</feature>
<dbReference type="SUPFAM" id="SSF48371">
    <property type="entry name" value="ARM repeat"/>
    <property type="match status" value="3"/>
</dbReference>
<evidence type="ECO:0000256" key="3">
    <source>
        <dbReference type="ARBA" id="ARBA00022553"/>
    </source>
</evidence>
<feature type="compositionally biased region" description="Polar residues" evidence="6">
    <location>
        <begin position="518"/>
        <end position="532"/>
    </location>
</feature>
<dbReference type="GO" id="GO:0003743">
    <property type="term" value="F:translation initiation factor activity"/>
    <property type="evidence" value="ECO:0007669"/>
    <property type="project" value="UniProtKB-KW"/>
</dbReference>
<feature type="region of interest" description="Disordered" evidence="6">
    <location>
        <begin position="247"/>
        <end position="288"/>
    </location>
</feature>
<feature type="compositionally biased region" description="Low complexity" evidence="6">
    <location>
        <begin position="915"/>
        <end position="927"/>
    </location>
</feature>
<feature type="domain" description="MI" evidence="8">
    <location>
        <begin position="1636"/>
        <end position="1760"/>
    </location>
</feature>
<feature type="region of interest" description="Disordered" evidence="6">
    <location>
        <begin position="1552"/>
        <end position="1625"/>
    </location>
</feature>
<dbReference type="GO" id="GO:0016281">
    <property type="term" value="C:eukaryotic translation initiation factor 4F complex"/>
    <property type="evidence" value="ECO:0007669"/>
    <property type="project" value="TreeGrafter"/>
</dbReference>
<dbReference type="Pfam" id="PF02847">
    <property type="entry name" value="MA3"/>
    <property type="match status" value="1"/>
</dbReference>
<evidence type="ECO:0000259" key="7">
    <source>
        <dbReference type="PROSITE" id="PS51363"/>
    </source>
</evidence>
<feature type="compositionally biased region" description="Low complexity" evidence="6">
    <location>
        <begin position="247"/>
        <end position="258"/>
    </location>
</feature>
<feature type="compositionally biased region" description="Basic and acidic residues" evidence="6">
    <location>
        <begin position="1422"/>
        <end position="1431"/>
    </location>
</feature>
<evidence type="ECO:0000256" key="4">
    <source>
        <dbReference type="ARBA" id="ARBA00022845"/>
    </source>
</evidence>
<dbReference type="PANTHER" id="PTHR23253">
    <property type="entry name" value="EUKARYOTIC TRANSLATION INITIATION FACTOR 4 GAMMA"/>
    <property type="match status" value="1"/>
</dbReference>
<feature type="compositionally biased region" description="Polar residues" evidence="6">
    <location>
        <begin position="1046"/>
        <end position="1055"/>
    </location>
</feature>
<feature type="region of interest" description="Disordered" evidence="6">
    <location>
        <begin position="547"/>
        <end position="566"/>
    </location>
</feature>
<protein>
    <submittedName>
        <fullName evidence="9">Putative eukaryotic translation initiation factor 4 gamma</fullName>
    </submittedName>
</protein>
<feature type="compositionally biased region" description="Pro residues" evidence="6">
    <location>
        <begin position="391"/>
        <end position="405"/>
    </location>
</feature>
<feature type="compositionally biased region" description="Low complexity" evidence="6">
    <location>
        <begin position="34"/>
        <end position="55"/>
    </location>
</feature>
<evidence type="ECO:0000256" key="1">
    <source>
        <dbReference type="ARBA" id="ARBA00005775"/>
    </source>
</evidence>
<feature type="compositionally biased region" description="Polar residues" evidence="6">
    <location>
        <begin position="1476"/>
        <end position="1502"/>
    </location>
</feature>
<dbReference type="GO" id="GO:0006417">
    <property type="term" value="P:regulation of translation"/>
    <property type="evidence" value="ECO:0007669"/>
    <property type="project" value="UniProtKB-KW"/>
</dbReference>
<feature type="compositionally biased region" description="Low complexity" evidence="6">
    <location>
        <begin position="761"/>
        <end position="791"/>
    </location>
</feature>
<evidence type="ECO:0000256" key="5">
    <source>
        <dbReference type="ARBA" id="ARBA00022917"/>
    </source>
</evidence>
<dbReference type="Pfam" id="PF02854">
    <property type="entry name" value="MIF4G"/>
    <property type="match status" value="1"/>
</dbReference>
<feature type="region of interest" description="Disordered" evidence="6">
    <location>
        <begin position="124"/>
        <end position="153"/>
    </location>
</feature>
<dbReference type="PROSITE" id="PS51366">
    <property type="entry name" value="MI"/>
    <property type="match status" value="1"/>
</dbReference>
<dbReference type="Pfam" id="PF21140">
    <property type="entry name" value="eIF4G1-like_eIF4E-bd"/>
    <property type="match status" value="1"/>
</dbReference>
<dbReference type="PANTHER" id="PTHR23253:SF78">
    <property type="entry name" value="EUKARYOTIC TRANSLATION INITIATION FACTOR 4G1, ISOFORM B-RELATED"/>
    <property type="match status" value="1"/>
</dbReference>
<feature type="compositionally biased region" description="Low complexity" evidence="6">
    <location>
        <begin position="833"/>
        <end position="847"/>
    </location>
</feature>
<dbReference type="InterPro" id="IPR049485">
    <property type="entry name" value="eIF4G1-like_eIF4E-bd"/>
</dbReference>
<feature type="compositionally biased region" description="Gly residues" evidence="6">
    <location>
        <begin position="1411"/>
        <end position="1421"/>
    </location>
</feature>
<dbReference type="SMART" id="SM00544">
    <property type="entry name" value="MA3"/>
    <property type="match status" value="1"/>
</dbReference>
<feature type="non-terminal residue" evidence="9">
    <location>
        <position position="1"/>
    </location>
</feature>
<evidence type="ECO:0000256" key="2">
    <source>
        <dbReference type="ARBA" id="ARBA00022540"/>
    </source>
</evidence>
<feature type="region of interest" description="Disordered" evidence="6">
    <location>
        <begin position="188"/>
        <end position="214"/>
    </location>
</feature>
<name>A0A069DY86_9HEMI</name>
<feature type="compositionally biased region" description="Low complexity" evidence="6">
    <location>
        <begin position="880"/>
        <end position="906"/>
    </location>
</feature>
<sequence>HPSGPNQGYRYNGNNGTEGGGAGGGYPGAMRLCPQGPGQPGAQQQDPKQQAPQQAITGGMQVSYSQTPRGQNQYFPRHQRLNTPRLTGVGNMPMPNISYVPGGQSVYAPVVSPIMMPQIPYQLSQPSGARHQTHAPAPTAPTGPPSGSFYPPQPPPQGATIFIPQHVPPTAAAFYGQQLFGLPTMRNSTYPPNSAPNQIPTQQAPPQQPQVVSGAGAANQGMMTLGMQPGGGPPPQVLAGAQQGAQLAGQPGPLVPGQPGAGGPPLVGPMPPHKDKRKRPKALPVTNPDTGIDVIAEMFMNEEAGGGLAGNAGQGRDADHHHHSQVAAEFAARVAAVATEGIGMQVAPPVTETPPPPSQPAPVPSPAASTAIPTSEDIPNPSVVILSNGPQAPPPGTPTPPPITPSAPIVEQQHQQVLPPQPPTQHTVLNTPAQPPPPQAIPIVSAQTNSPAVDLHRPTTHVVSVPSASSPARKPTQQQSTQHTQQVLQETAEVKSGKSKKDGRRPAPTATSPPPTSVLTSQQYPPTSSATIGGNIVVQLPPVVPPAVQQQQQQQPSPQPTSLAQQPVVQKEQQTATIAKREQIVSSSQQLPQIQPHKSSFADSIDVKNFVSQQQLQQQQAHQQQQKASNVASSMGNNMATISPVEQKETNGETDVHETSTATSSTHSHSSSHTSSSHGPNSVGSKAQQRQKQSKLLKKKDLNRKGVEKEGTDMDAFVEHVTPPPSTGAVTTAVSVAATVSTSTATATVTTVIQEMIPPTASTTTTNATTSVPTSIISSQIQQPPTQQSPPLEKRLPVISPSSKQAQGERDSSETISVPSTTSTPSAMVESASTTTSISPIPVQITPAATPISDDSDSSSIEAMVAAKNQENTKVSALLNNNNINNNNNNNNNNNSSNIATTENNNSKSGDDDVQVSTTSSDSPQSGAGTVIETMTIERSHPPQLLYNYKEGQWSPLNTEGKKVYDRDFLLEVRKNPLSSRKPNNHIDPDVCRDKPHDAISSNNNNNNNNRRNVHASNSMSLGNRGDNAVPTFMRSSQSQRGGGFSNTLQYSQMISSKGGRGTGGGGGGPRMGGGGSMSGSMRDRDRMMKGAGSFGGPMTPYRGEEPQLHKTANSWKPSRNQDNKDKSEEELRTEKLLKAVRGILNKLTPQKFETLLNQILSLPIDTNERLTKVVHLVFSKAVDEPSFSKEYAELCRRLSLNKMAQQEQQGDQQQQQQHSASFRKSLLTKCQEEFEKNKTDELNIEARTKEIDECTDSEKKKELKLQLEEEERRIRIKKVGLVRFIGELYKLKMLTNKIMHGCITVLLDKIDEESLECLCKLLTTIGKELEQLSEKKDFDQYFQKMLKLSQKGPDPLVSSRIRFMLQDVIELRLKNWVPRRDENNPKTIEQIHKDAERETMLESALLSSQGSGGRSGGGGGGRHDSRDDRRGRQRGGGQSEDGWHPVGSSKNFTKNSYSVEPSKLQTFKEIDGSMSLGSSNQWGQWTTGAGTKKSSNPQVHVNNKFAALSRQDQDDRKPTMSSIMNRKGVTPSPSLEKDRAFAALKEVMLDSGRGGMSGSGGTGGGGRATGSGGSGPPSRESSRLRYGGGSLSGSNVSTSSSTGMPSGGNVSSQPSPLPTPAVAAVQTAPLMSEEEAERKTKTIIMEWLDNNNIQETVQTVQDTFVGVPNLVLFLRSALNLVLDHRKVIARPRTGHLMAVLVQENILPHQELIKEFAFVVEMGDDYKVDIPHVWKYIGELLGPVIAQEVFSFADLRSTADQVRPSKGFASALAEIIRILIKDKGPGWIRTQWEASRVQMKDFVPEEDVDKFIKENNLGFIMGEGEVQGVADASLTPVMVEEKILSFLYKDNDKVLDHIGDWLNANVGEKTKENDFIKALTRAVIKASLKGDKFSSSKLLKNEKLIKKFVDNDEGRELACLYSIQNLLVNELVQAPSVLLETFQTLYENGTISRDAFLRWKDPRQDEHICDVEHMGKGVALASLQSFFVSLSEQDDTDDETPS</sequence>
<evidence type="ECO:0000313" key="9">
    <source>
        <dbReference type="EMBL" id="JAC88850.1"/>
    </source>
</evidence>
<reference evidence="9" key="1">
    <citation type="journal article" date="2015" name="J. Med. Entomol.">
        <title>A Deep Insight Into the Sialotranscriptome of the Chagas Disease Vector, Panstrongylus megistus (Hemiptera: Heteroptera).</title>
        <authorList>
            <person name="Ribeiro J.M."/>
            <person name="Schwarz A."/>
            <person name="Francischetti I.M."/>
        </authorList>
    </citation>
    <scope>NUCLEOTIDE SEQUENCE</scope>
    <source>
        <tissue evidence="9">Salivary glands</tissue>
    </source>
</reference>
<keyword evidence="3" id="KW-0597">Phosphoprotein</keyword>
<dbReference type="SMART" id="SM00543">
    <property type="entry name" value="MIF4G"/>
    <property type="match status" value="1"/>
</dbReference>
<evidence type="ECO:0000259" key="8">
    <source>
        <dbReference type="PROSITE" id="PS51366"/>
    </source>
</evidence>
<feature type="compositionally biased region" description="Basic and acidic residues" evidence="6">
    <location>
        <begin position="646"/>
        <end position="658"/>
    </location>
</feature>
<dbReference type="CDD" id="cd11559">
    <property type="entry name" value="W2_eIF4G1_like"/>
    <property type="match status" value="1"/>
</dbReference>
<feature type="region of interest" description="Disordered" evidence="6">
    <location>
        <begin position="1474"/>
        <end position="1537"/>
    </location>
</feature>
<comment type="similarity">
    <text evidence="1">Belongs to the eukaryotic initiation factor 4G family.</text>
</comment>